<accession>J0D2M9</accession>
<feature type="compositionally biased region" description="Low complexity" evidence="1">
    <location>
        <begin position="15"/>
        <end position="27"/>
    </location>
</feature>
<keyword evidence="3" id="KW-1185">Reference proteome</keyword>
<evidence type="ECO:0000313" key="3">
    <source>
        <dbReference type="Proteomes" id="UP000006514"/>
    </source>
</evidence>
<protein>
    <submittedName>
        <fullName evidence="2">Uncharacterized protein</fullName>
    </submittedName>
</protein>
<feature type="region of interest" description="Disordered" evidence="1">
    <location>
        <begin position="1"/>
        <end position="36"/>
    </location>
</feature>
<gene>
    <name evidence="2" type="ORF">AURDEDRAFT_127382</name>
</gene>
<feature type="compositionally biased region" description="Polar residues" evidence="1">
    <location>
        <begin position="1"/>
        <end position="13"/>
    </location>
</feature>
<organism evidence="2 3">
    <name type="scientific">Auricularia subglabra (strain TFB-10046 / SS5)</name>
    <name type="common">White-rot fungus</name>
    <name type="synonym">Auricularia delicata (strain TFB10046)</name>
    <dbReference type="NCBI Taxonomy" id="717982"/>
    <lineage>
        <taxon>Eukaryota</taxon>
        <taxon>Fungi</taxon>
        <taxon>Dikarya</taxon>
        <taxon>Basidiomycota</taxon>
        <taxon>Agaricomycotina</taxon>
        <taxon>Agaricomycetes</taxon>
        <taxon>Auriculariales</taxon>
        <taxon>Auriculariaceae</taxon>
        <taxon>Auricularia</taxon>
    </lineage>
</organism>
<dbReference type="Proteomes" id="UP000006514">
    <property type="component" value="Unassembled WGS sequence"/>
</dbReference>
<dbReference type="InParanoid" id="J0D2M9"/>
<sequence length="218" mass="23629">MSAPSNVPSTTPPSALAGTTNSAAAATPERTLSPPITTQTAANCAENGVNASTWRRGVPATQRDGDLENPMFMSTMRRTLNPHVLRERLEKFKHGLSEQQSTAIDEAVKARGGKDARLAQLNATKALLVINKIGFNTGYNPKAGRARKSDGEWLRGVRTTTRDTEKMADHCLLHSAAAQEGRSNMRVPAHATNASSAAHERYGDQERVWQRERACNLA</sequence>
<dbReference type="EMBL" id="JH687797">
    <property type="protein sequence ID" value="EJD41023.1"/>
    <property type="molecule type" value="Genomic_DNA"/>
</dbReference>
<evidence type="ECO:0000313" key="2">
    <source>
        <dbReference type="EMBL" id="EJD41023.1"/>
    </source>
</evidence>
<dbReference type="KEGG" id="adl:AURDEDRAFT_127382"/>
<dbReference type="AlphaFoldDB" id="J0D2M9"/>
<name>J0D2M9_AURST</name>
<reference evidence="3" key="1">
    <citation type="journal article" date="2012" name="Science">
        <title>The Paleozoic origin of enzymatic lignin decomposition reconstructed from 31 fungal genomes.</title>
        <authorList>
            <person name="Floudas D."/>
            <person name="Binder M."/>
            <person name="Riley R."/>
            <person name="Barry K."/>
            <person name="Blanchette R.A."/>
            <person name="Henrissat B."/>
            <person name="Martinez A.T."/>
            <person name="Otillar R."/>
            <person name="Spatafora J.W."/>
            <person name="Yadav J.S."/>
            <person name="Aerts A."/>
            <person name="Benoit I."/>
            <person name="Boyd A."/>
            <person name="Carlson A."/>
            <person name="Copeland A."/>
            <person name="Coutinho P.M."/>
            <person name="de Vries R.P."/>
            <person name="Ferreira P."/>
            <person name="Findley K."/>
            <person name="Foster B."/>
            <person name="Gaskell J."/>
            <person name="Glotzer D."/>
            <person name="Gorecki P."/>
            <person name="Heitman J."/>
            <person name="Hesse C."/>
            <person name="Hori C."/>
            <person name="Igarashi K."/>
            <person name="Jurgens J.A."/>
            <person name="Kallen N."/>
            <person name="Kersten P."/>
            <person name="Kohler A."/>
            <person name="Kuees U."/>
            <person name="Kumar T.K.A."/>
            <person name="Kuo A."/>
            <person name="LaButti K."/>
            <person name="Larrondo L.F."/>
            <person name="Lindquist E."/>
            <person name="Ling A."/>
            <person name="Lombard V."/>
            <person name="Lucas S."/>
            <person name="Lundell T."/>
            <person name="Martin R."/>
            <person name="McLaughlin D.J."/>
            <person name="Morgenstern I."/>
            <person name="Morin E."/>
            <person name="Murat C."/>
            <person name="Nagy L.G."/>
            <person name="Nolan M."/>
            <person name="Ohm R.A."/>
            <person name="Patyshakuliyeva A."/>
            <person name="Rokas A."/>
            <person name="Ruiz-Duenas F.J."/>
            <person name="Sabat G."/>
            <person name="Salamov A."/>
            <person name="Samejima M."/>
            <person name="Schmutz J."/>
            <person name="Slot J.C."/>
            <person name="St John F."/>
            <person name="Stenlid J."/>
            <person name="Sun H."/>
            <person name="Sun S."/>
            <person name="Syed K."/>
            <person name="Tsang A."/>
            <person name="Wiebenga A."/>
            <person name="Young D."/>
            <person name="Pisabarro A."/>
            <person name="Eastwood D.C."/>
            <person name="Martin F."/>
            <person name="Cullen D."/>
            <person name="Grigoriev I.V."/>
            <person name="Hibbett D.S."/>
        </authorList>
    </citation>
    <scope>NUCLEOTIDE SEQUENCE [LARGE SCALE GENOMIC DNA]</scope>
    <source>
        <strain evidence="3">TFB10046</strain>
    </source>
</reference>
<evidence type="ECO:0000256" key="1">
    <source>
        <dbReference type="SAM" id="MobiDB-lite"/>
    </source>
</evidence>
<proteinExistence type="predicted"/>